<organism evidence="1 2">
    <name type="scientific">Lactococcus lactis subsp. cremoris</name>
    <name type="common">Streptococcus cremoris</name>
    <dbReference type="NCBI Taxonomy" id="1359"/>
    <lineage>
        <taxon>Bacteria</taxon>
        <taxon>Bacillati</taxon>
        <taxon>Bacillota</taxon>
        <taxon>Bacilli</taxon>
        <taxon>Lactobacillales</taxon>
        <taxon>Streptococcaceae</taxon>
        <taxon>Lactococcus</taxon>
    </lineage>
</organism>
<accession>A0AAD1NGW2</accession>
<protein>
    <submittedName>
        <fullName evidence="1">Uncharacterized protein</fullName>
    </submittedName>
</protein>
<gene>
    <name evidence="1" type="ORF">LLC_08450</name>
</gene>
<name>A0AAD1NGW2_LACLC</name>
<proteinExistence type="predicted"/>
<dbReference type="RefSeq" id="WP_126355005.1">
    <property type="nucleotide sequence ID" value="NZ_AP018499.1"/>
</dbReference>
<evidence type="ECO:0000313" key="1">
    <source>
        <dbReference type="EMBL" id="BCO05605.1"/>
    </source>
</evidence>
<dbReference type="AlphaFoldDB" id="A0AAD1NGW2"/>
<reference evidence="1 2" key="1">
    <citation type="submission" date="2020-12" db="EMBL/GenBank/DDBJ databases">
        <title>Complete genome sequence of lactococcus lactis subsp. cremoris strain EPSC and strain G3-2.</title>
        <authorList>
            <person name="Kita K."/>
            <person name="Ishikawa S."/>
        </authorList>
    </citation>
    <scope>NUCLEOTIDE SEQUENCE [LARGE SCALE GENOMIC DNA]</scope>
    <source>
        <strain evidence="1 2">EPSC</strain>
    </source>
</reference>
<evidence type="ECO:0000313" key="2">
    <source>
        <dbReference type="Proteomes" id="UP000595253"/>
    </source>
</evidence>
<dbReference type="Proteomes" id="UP000595253">
    <property type="component" value="Chromosome"/>
</dbReference>
<dbReference type="EMBL" id="AP024222">
    <property type="protein sequence ID" value="BCO05605.1"/>
    <property type="molecule type" value="Genomic_DNA"/>
</dbReference>
<sequence length="214" mass="24742">MEEIKKGKILEITVNELVEKYDWLLTESSVQSIKKYGKMQTKTKKSVIKALEEKFESVEYIAGKKNQKAKFILTNYNCNTEVYNPYKNNGGQPLDWTNEINCIQELINQEVARNQDELRKGFTISRILALMLGFGSDSEFDKAKKKDILENAIKESSILSMLGNKDDYYGLKETVNNLIRNQRHIYVAMIEKEIKKTNHIISYLDSNGEEIEVV</sequence>